<evidence type="ECO:0000313" key="1">
    <source>
        <dbReference type="EMBL" id="ETV95736.1"/>
    </source>
</evidence>
<dbReference type="GeneID" id="20087859"/>
<name>A0A024TQ33_9STRA</name>
<organism evidence="1">
    <name type="scientific">Aphanomyces invadans</name>
    <dbReference type="NCBI Taxonomy" id="157072"/>
    <lineage>
        <taxon>Eukaryota</taxon>
        <taxon>Sar</taxon>
        <taxon>Stramenopiles</taxon>
        <taxon>Oomycota</taxon>
        <taxon>Saprolegniomycetes</taxon>
        <taxon>Saprolegniales</taxon>
        <taxon>Verrucalvaceae</taxon>
        <taxon>Aphanomyces</taxon>
    </lineage>
</organism>
<dbReference type="RefSeq" id="XP_008875487.1">
    <property type="nucleotide sequence ID" value="XM_008877265.1"/>
</dbReference>
<accession>A0A024TQ33</accession>
<proteinExistence type="predicted"/>
<gene>
    <name evidence="1" type="ORF">H310_10809</name>
</gene>
<reference evidence="1" key="1">
    <citation type="submission" date="2013-12" db="EMBL/GenBank/DDBJ databases">
        <title>The Genome Sequence of Aphanomyces invadans NJM9701.</title>
        <authorList>
            <consortium name="The Broad Institute Genomics Platform"/>
            <person name="Russ C."/>
            <person name="Tyler B."/>
            <person name="van West P."/>
            <person name="Dieguez-Uribeondo J."/>
            <person name="Young S.K."/>
            <person name="Zeng Q."/>
            <person name="Gargeya S."/>
            <person name="Fitzgerald M."/>
            <person name="Abouelleil A."/>
            <person name="Alvarado L."/>
            <person name="Chapman S.B."/>
            <person name="Gainer-Dewar J."/>
            <person name="Goldberg J."/>
            <person name="Griggs A."/>
            <person name="Gujja S."/>
            <person name="Hansen M."/>
            <person name="Howarth C."/>
            <person name="Imamovic A."/>
            <person name="Ireland A."/>
            <person name="Larimer J."/>
            <person name="McCowan C."/>
            <person name="Murphy C."/>
            <person name="Pearson M."/>
            <person name="Poon T.W."/>
            <person name="Priest M."/>
            <person name="Roberts A."/>
            <person name="Saif S."/>
            <person name="Shea T."/>
            <person name="Sykes S."/>
            <person name="Wortman J."/>
            <person name="Nusbaum C."/>
            <person name="Birren B."/>
        </authorList>
    </citation>
    <scope>NUCLEOTIDE SEQUENCE [LARGE SCALE GENOMIC DNA]</scope>
    <source>
        <strain evidence="1">NJM9701</strain>
    </source>
</reference>
<sequence length="125" mass="14625">MNGSAESSFCILGTSRLRRSKRDALPPHRVAMATLRCIRMARYFSRSSFFRHVILRLCRVRWSCARRSVINAVCMARSWASNITTCLSWWSWSSTSCNSWWRALRSVMSCISKSMRWISHRIWAA</sequence>
<protein>
    <submittedName>
        <fullName evidence="1">Uncharacterized protein</fullName>
    </submittedName>
</protein>
<dbReference type="VEuPathDB" id="FungiDB:H310_10809"/>
<dbReference type="AlphaFoldDB" id="A0A024TQ33"/>
<dbReference type="EMBL" id="KI913979">
    <property type="protein sequence ID" value="ETV95736.1"/>
    <property type="molecule type" value="Genomic_DNA"/>
</dbReference>